<accession>A0A650EIZ5</accession>
<dbReference type="EMBL" id="MN577570">
    <property type="protein sequence ID" value="QGT49659.1"/>
    <property type="molecule type" value="Genomic_DNA"/>
</dbReference>
<protein>
    <submittedName>
        <fullName evidence="5">Glutamine ABC transporter substrate-binding protein</fullName>
    </submittedName>
</protein>
<evidence type="ECO:0000256" key="1">
    <source>
        <dbReference type="ARBA" id="ARBA00010333"/>
    </source>
</evidence>
<organism evidence="5">
    <name type="scientific">uncultured Candidatus Melainabacteria bacterium</name>
    <dbReference type="NCBI Taxonomy" id="2682970"/>
    <lineage>
        <taxon>Bacteria</taxon>
        <taxon>Bacillati</taxon>
        <taxon>Candidatus Melainabacteria</taxon>
        <taxon>environmental samples</taxon>
    </lineage>
</organism>
<dbReference type="SUPFAM" id="SSF53850">
    <property type="entry name" value="Periplasmic binding protein-like II"/>
    <property type="match status" value="1"/>
</dbReference>
<dbReference type="GO" id="GO:0006865">
    <property type="term" value="P:amino acid transport"/>
    <property type="evidence" value="ECO:0007669"/>
    <property type="project" value="TreeGrafter"/>
</dbReference>
<dbReference type="InterPro" id="IPR001638">
    <property type="entry name" value="Solute-binding_3/MltF_N"/>
</dbReference>
<evidence type="ECO:0000259" key="4">
    <source>
        <dbReference type="SMART" id="SM00062"/>
    </source>
</evidence>
<dbReference type="GO" id="GO:0030288">
    <property type="term" value="C:outer membrane-bounded periplasmic space"/>
    <property type="evidence" value="ECO:0007669"/>
    <property type="project" value="TreeGrafter"/>
</dbReference>
<comment type="similarity">
    <text evidence="1">Belongs to the bacterial solute-binding protein 3 family.</text>
</comment>
<name>A0A650EIZ5_9BACT</name>
<dbReference type="InterPro" id="IPR051455">
    <property type="entry name" value="Bact_solute-bind_prot3"/>
</dbReference>
<feature type="domain" description="Solute-binding protein family 3/N-terminal" evidence="4">
    <location>
        <begin position="39"/>
        <end position="261"/>
    </location>
</feature>
<keyword evidence="3" id="KW-0732">Signal</keyword>
<dbReference type="GO" id="GO:0005576">
    <property type="term" value="C:extracellular region"/>
    <property type="evidence" value="ECO:0007669"/>
    <property type="project" value="TreeGrafter"/>
</dbReference>
<evidence type="ECO:0000256" key="2">
    <source>
        <dbReference type="ARBA" id="ARBA00022448"/>
    </source>
</evidence>
<keyword evidence="2" id="KW-0813">Transport</keyword>
<evidence type="ECO:0000313" key="5">
    <source>
        <dbReference type="EMBL" id="QGT49659.1"/>
    </source>
</evidence>
<reference evidence="5" key="1">
    <citation type="journal article" date="2020" name="J. ISSAAS">
        <title>Lactobacilli and other gastrointestinal microbiota of Peromyscus leucopus, reservoir host for agents of Lyme disease and other zoonoses in North America.</title>
        <authorList>
            <person name="Milovic A."/>
            <person name="Bassam K."/>
            <person name="Shao H."/>
            <person name="Chatzistamou I."/>
            <person name="Tufts D.M."/>
            <person name="Diuk-Wasser M."/>
            <person name="Barbour A.G."/>
        </authorList>
    </citation>
    <scope>NUCLEOTIDE SEQUENCE</scope>
    <source>
        <strain evidence="5">LL20</strain>
    </source>
</reference>
<gene>
    <name evidence="5" type="primary">glnH</name>
    <name evidence="5" type="ORF">Melaina855_0460</name>
</gene>
<dbReference type="Pfam" id="PF00497">
    <property type="entry name" value="SBP_bac_3"/>
    <property type="match status" value="1"/>
</dbReference>
<dbReference type="SMART" id="SM00062">
    <property type="entry name" value="PBPb"/>
    <property type="match status" value="1"/>
</dbReference>
<sequence length="261" mass="28843">MLKKIISMLMVVMFLCCGCGKKQDEPLSNDLNNIIKRDKLIVGVKTDTYPFGYLDEKGHYSGYDAALARIIARGILGSDKKVEFIPVTASDRMMKLYSSDVDMIIATMSVTPKRKELLDFSMPYHTAGQALLVRKGSNIKALRDLSGKKAIIVFGSTSEMSLRSAVPNVGVLGYKNYVDAYKALKAGKADAIVSDDTILLGMALKDDSVVLLPKRYTKENYAVAFRKGIESRDLVRAVNNVIDIETRKGNLKKLKANYGIK</sequence>
<dbReference type="Gene3D" id="3.40.190.10">
    <property type="entry name" value="Periplasmic binding protein-like II"/>
    <property type="match status" value="2"/>
</dbReference>
<dbReference type="PANTHER" id="PTHR30085:SF6">
    <property type="entry name" value="ABC TRANSPORTER GLUTAMINE-BINDING PROTEIN GLNH"/>
    <property type="match status" value="1"/>
</dbReference>
<proteinExistence type="inferred from homology"/>
<dbReference type="PANTHER" id="PTHR30085">
    <property type="entry name" value="AMINO ACID ABC TRANSPORTER PERMEASE"/>
    <property type="match status" value="1"/>
</dbReference>
<dbReference type="AlphaFoldDB" id="A0A650EIZ5"/>
<evidence type="ECO:0000256" key="3">
    <source>
        <dbReference type="ARBA" id="ARBA00022729"/>
    </source>
</evidence>